<evidence type="ECO:0000259" key="1">
    <source>
        <dbReference type="Pfam" id="PF04471"/>
    </source>
</evidence>
<dbReference type="GO" id="GO:0003677">
    <property type="term" value="F:DNA binding"/>
    <property type="evidence" value="ECO:0007669"/>
    <property type="project" value="InterPro"/>
</dbReference>
<dbReference type="KEGG" id="cbf:CLI_0774"/>
<dbReference type="Pfam" id="PF04471">
    <property type="entry name" value="Mrr_cat"/>
    <property type="match status" value="1"/>
</dbReference>
<reference evidence="3" key="1">
    <citation type="submission" date="2007-06" db="EMBL/GenBank/DDBJ databases">
        <authorList>
            <person name="Brinkac L.M."/>
            <person name="Daugherty S."/>
            <person name="Dodson R.J."/>
            <person name="Madupu R."/>
            <person name="Brown J.L."/>
            <person name="Bruce D."/>
            <person name="Detter C."/>
            <person name="Munk C."/>
            <person name="Smith L.A."/>
            <person name="Smith T.J."/>
            <person name="White O."/>
            <person name="Brettin T.S."/>
        </authorList>
    </citation>
    <scope>NUCLEOTIDE SEQUENCE [LARGE SCALE GENOMIC DNA]</scope>
    <source>
        <strain evidence="3">Langeland / NCTC 10281 / Type F</strain>
    </source>
</reference>
<dbReference type="RefSeq" id="WP_011987646.1">
    <property type="nucleotide sequence ID" value="NC_009699.1"/>
</dbReference>
<evidence type="ECO:0000313" key="3">
    <source>
        <dbReference type="Proteomes" id="UP000002410"/>
    </source>
</evidence>
<name>A7GB92_CLOBL</name>
<dbReference type="Gene3D" id="3.40.1350.10">
    <property type="match status" value="1"/>
</dbReference>
<sequence>MFRIKKKNTGKQYEELVEYVYKQLSDFSGKKITVERNIKIKGKSGAFHQIDVYYQFEMNGITHKVVIECKDHKQRVEKGMVQSFKGVIDDIGNCSGIFASRNGFQSGAIEYAKYYDIELITGGEVPLLSKVITKKVKIVLPDESVIGQPFWTLMEEDNGEITGTYICVSNKTIGLFISKKCAEEVVQKTGGVVRGVCQRHLKVIIGYAKSFDVNISIILFDTSNGLSVEPKVIEDYFII</sequence>
<dbReference type="InterPro" id="IPR011856">
    <property type="entry name" value="tRNA_endonuc-like_dom_sf"/>
</dbReference>
<gene>
    <name evidence="2" type="ordered locus">CLI_0774</name>
</gene>
<protein>
    <recommendedName>
        <fullName evidence="1">Restriction endonuclease type IV Mrr domain-containing protein</fullName>
    </recommendedName>
</protein>
<organism evidence="2 3">
    <name type="scientific">Clostridium botulinum (strain Langeland / NCTC 10281 / Type F)</name>
    <dbReference type="NCBI Taxonomy" id="441772"/>
    <lineage>
        <taxon>Bacteria</taxon>
        <taxon>Bacillati</taxon>
        <taxon>Bacillota</taxon>
        <taxon>Clostridia</taxon>
        <taxon>Eubacteriales</taxon>
        <taxon>Clostridiaceae</taxon>
        <taxon>Clostridium</taxon>
    </lineage>
</organism>
<dbReference type="InterPro" id="IPR011335">
    <property type="entry name" value="Restrct_endonuc-II-like"/>
</dbReference>
<dbReference type="InterPro" id="IPR007560">
    <property type="entry name" value="Restrct_endonuc_IV_Mrr"/>
</dbReference>
<dbReference type="SUPFAM" id="SSF52980">
    <property type="entry name" value="Restriction endonuclease-like"/>
    <property type="match status" value="1"/>
</dbReference>
<dbReference type="GO" id="GO:0004519">
    <property type="term" value="F:endonuclease activity"/>
    <property type="evidence" value="ECO:0007669"/>
    <property type="project" value="InterPro"/>
</dbReference>
<dbReference type="EMBL" id="CP000728">
    <property type="protein sequence ID" value="ABS40949.1"/>
    <property type="molecule type" value="Genomic_DNA"/>
</dbReference>
<feature type="domain" description="Restriction endonuclease type IV Mrr" evidence="1">
    <location>
        <begin position="8"/>
        <end position="124"/>
    </location>
</feature>
<dbReference type="AlphaFoldDB" id="A7GB92"/>
<proteinExistence type="predicted"/>
<dbReference type="GO" id="GO:0009307">
    <property type="term" value="P:DNA restriction-modification system"/>
    <property type="evidence" value="ECO:0007669"/>
    <property type="project" value="InterPro"/>
</dbReference>
<accession>A7GB92</accession>
<evidence type="ECO:0000313" key="2">
    <source>
        <dbReference type="EMBL" id="ABS40949.1"/>
    </source>
</evidence>
<dbReference type="HOGENOM" id="CLU_082970_0_0_9"/>
<dbReference type="Proteomes" id="UP000002410">
    <property type="component" value="Chromosome"/>
</dbReference>